<sequence length="108" mass="12925">MDAPDIGALLESQHVWIIFVMSGLMVVCMLEELWYQHPHPLCIICIIDGLLHQKLYDPLFFICKEYFYIPMCLIVEELFDILREFLEVIFPVLIRNEPHLRIIHLLWN</sequence>
<keyword evidence="1" id="KW-0472">Membrane</keyword>
<evidence type="ECO:0000313" key="3">
    <source>
        <dbReference type="Proteomes" id="UP001497444"/>
    </source>
</evidence>
<gene>
    <name evidence="2" type="ORF">CSSPJE1EN1_LOCUS23932</name>
</gene>
<dbReference type="EMBL" id="OZ020104">
    <property type="protein sequence ID" value="CAK9278454.1"/>
    <property type="molecule type" value="Genomic_DNA"/>
</dbReference>
<reference evidence="2" key="1">
    <citation type="submission" date="2024-02" db="EMBL/GenBank/DDBJ databases">
        <authorList>
            <consortium name="ELIXIR-Norway"/>
            <consortium name="Elixir Norway"/>
        </authorList>
    </citation>
    <scope>NUCLEOTIDE SEQUENCE</scope>
</reference>
<accession>A0ABP0XH36</accession>
<keyword evidence="3" id="KW-1185">Reference proteome</keyword>
<keyword evidence="1" id="KW-0812">Transmembrane</keyword>
<proteinExistence type="predicted"/>
<evidence type="ECO:0000256" key="1">
    <source>
        <dbReference type="SAM" id="Phobius"/>
    </source>
</evidence>
<organism evidence="2 3">
    <name type="scientific">Sphagnum jensenii</name>
    <dbReference type="NCBI Taxonomy" id="128206"/>
    <lineage>
        <taxon>Eukaryota</taxon>
        <taxon>Viridiplantae</taxon>
        <taxon>Streptophyta</taxon>
        <taxon>Embryophyta</taxon>
        <taxon>Bryophyta</taxon>
        <taxon>Sphagnophytina</taxon>
        <taxon>Sphagnopsida</taxon>
        <taxon>Sphagnales</taxon>
        <taxon>Sphagnaceae</taxon>
        <taxon>Sphagnum</taxon>
    </lineage>
</organism>
<name>A0ABP0XH36_9BRYO</name>
<dbReference type="Proteomes" id="UP001497444">
    <property type="component" value="Chromosome 9"/>
</dbReference>
<protein>
    <submittedName>
        <fullName evidence="2">Uncharacterized protein</fullName>
    </submittedName>
</protein>
<evidence type="ECO:0000313" key="2">
    <source>
        <dbReference type="EMBL" id="CAK9278454.1"/>
    </source>
</evidence>
<feature type="transmembrane region" description="Helical" evidence="1">
    <location>
        <begin position="15"/>
        <end position="34"/>
    </location>
</feature>
<keyword evidence="1" id="KW-1133">Transmembrane helix</keyword>